<evidence type="ECO:0000256" key="4">
    <source>
        <dbReference type="ARBA" id="ARBA00022729"/>
    </source>
</evidence>
<dbReference type="Gene3D" id="3.30.200.20">
    <property type="entry name" value="Phosphorylase Kinase, domain 1"/>
    <property type="match status" value="1"/>
</dbReference>
<sequence>MLLTIGFVVLLILLIGIVGFVISKRKKGDDEEEGVSLDHIPGMLTRFSYEGLKAVTEKFSKKLGEGGFGLVFKGSLADGTEIAVKQLEGQIKNSFLAEVVTIGNIHHVNLIKLIGFCAESSHRLLVYEFMPNGSLEQWIYCVNGDHVLEWQQRKKIILDIARGRNYLHEDCQQKIIHLDIKPQNILLDENFNAKVSNFGLSKLMDRDQSQVMTIMRGTPGYMALSG</sequence>
<dbReference type="InterPro" id="IPR011009">
    <property type="entry name" value="Kinase-like_dom_sf"/>
</dbReference>
<dbReference type="GO" id="GO:0005524">
    <property type="term" value="F:ATP binding"/>
    <property type="evidence" value="ECO:0007669"/>
    <property type="project" value="UniProtKB-UniRule"/>
</dbReference>
<keyword evidence="6" id="KW-0418">Kinase</keyword>
<dbReference type="PANTHER" id="PTHR47976">
    <property type="entry name" value="G-TYPE LECTIN S-RECEPTOR-LIKE SERINE/THREONINE-PROTEIN KINASE SD2-5"/>
    <property type="match status" value="1"/>
</dbReference>
<dbReference type="GO" id="GO:0004674">
    <property type="term" value="F:protein serine/threonine kinase activity"/>
    <property type="evidence" value="ECO:0007669"/>
    <property type="project" value="UniProtKB-KW"/>
</dbReference>
<evidence type="ECO:0000256" key="1">
    <source>
        <dbReference type="ARBA" id="ARBA00012513"/>
    </source>
</evidence>
<name>A0A218X147_PUNGR</name>
<keyword evidence="12" id="KW-1133">Transmembrane helix</keyword>
<feature type="domain" description="Protein kinase" evidence="13">
    <location>
        <begin position="57"/>
        <end position="226"/>
    </location>
</feature>
<evidence type="ECO:0000256" key="10">
    <source>
        <dbReference type="PROSITE-ProRule" id="PRU10141"/>
    </source>
</evidence>
<keyword evidence="4" id="KW-0732">Signal</keyword>
<accession>A0A218X147</accession>
<evidence type="ECO:0000256" key="3">
    <source>
        <dbReference type="ARBA" id="ARBA00022679"/>
    </source>
</evidence>
<dbReference type="SUPFAM" id="SSF56112">
    <property type="entry name" value="Protein kinase-like (PK-like)"/>
    <property type="match status" value="1"/>
</dbReference>
<keyword evidence="3" id="KW-0808">Transferase</keyword>
<feature type="transmembrane region" description="Helical" evidence="12">
    <location>
        <begin position="6"/>
        <end position="23"/>
    </location>
</feature>
<evidence type="ECO:0000259" key="13">
    <source>
        <dbReference type="PROSITE" id="PS50011"/>
    </source>
</evidence>
<dbReference type="EMBL" id="MTKT01002492">
    <property type="protein sequence ID" value="OWM78737.1"/>
    <property type="molecule type" value="Genomic_DNA"/>
</dbReference>
<organism evidence="14 15">
    <name type="scientific">Punica granatum</name>
    <name type="common">Pomegranate</name>
    <dbReference type="NCBI Taxonomy" id="22663"/>
    <lineage>
        <taxon>Eukaryota</taxon>
        <taxon>Viridiplantae</taxon>
        <taxon>Streptophyta</taxon>
        <taxon>Embryophyta</taxon>
        <taxon>Tracheophyta</taxon>
        <taxon>Spermatophyta</taxon>
        <taxon>Magnoliopsida</taxon>
        <taxon>eudicotyledons</taxon>
        <taxon>Gunneridae</taxon>
        <taxon>Pentapetalae</taxon>
        <taxon>rosids</taxon>
        <taxon>malvids</taxon>
        <taxon>Myrtales</taxon>
        <taxon>Lythraceae</taxon>
        <taxon>Punica</taxon>
    </lineage>
</organism>
<dbReference type="Proteomes" id="UP000197138">
    <property type="component" value="Unassembled WGS sequence"/>
</dbReference>
<evidence type="ECO:0000256" key="5">
    <source>
        <dbReference type="ARBA" id="ARBA00022741"/>
    </source>
</evidence>
<dbReference type="PROSITE" id="PS00108">
    <property type="entry name" value="PROTEIN_KINASE_ST"/>
    <property type="match status" value="1"/>
</dbReference>
<comment type="catalytic activity">
    <reaction evidence="8">
        <text>L-threonyl-[protein] + ATP = O-phospho-L-threonyl-[protein] + ADP + H(+)</text>
        <dbReference type="Rhea" id="RHEA:46608"/>
        <dbReference type="Rhea" id="RHEA-COMP:11060"/>
        <dbReference type="Rhea" id="RHEA-COMP:11605"/>
        <dbReference type="ChEBI" id="CHEBI:15378"/>
        <dbReference type="ChEBI" id="CHEBI:30013"/>
        <dbReference type="ChEBI" id="CHEBI:30616"/>
        <dbReference type="ChEBI" id="CHEBI:61977"/>
        <dbReference type="ChEBI" id="CHEBI:456216"/>
        <dbReference type="EC" id="2.7.11.1"/>
    </reaction>
</comment>
<comment type="similarity">
    <text evidence="11">Belongs to the protein kinase superfamily.</text>
</comment>
<comment type="catalytic activity">
    <reaction evidence="9">
        <text>L-seryl-[protein] + ATP = O-phospho-L-seryl-[protein] + ADP + H(+)</text>
        <dbReference type="Rhea" id="RHEA:17989"/>
        <dbReference type="Rhea" id="RHEA-COMP:9863"/>
        <dbReference type="Rhea" id="RHEA-COMP:11604"/>
        <dbReference type="ChEBI" id="CHEBI:15378"/>
        <dbReference type="ChEBI" id="CHEBI:29999"/>
        <dbReference type="ChEBI" id="CHEBI:30616"/>
        <dbReference type="ChEBI" id="CHEBI:83421"/>
        <dbReference type="ChEBI" id="CHEBI:456216"/>
        <dbReference type="EC" id="2.7.11.1"/>
    </reaction>
</comment>
<dbReference type="InterPro" id="IPR000719">
    <property type="entry name" value="Prot_kinase_dom"/>
</dbReference>
<reference evidence="15" key="1">
    <citation type="journal article" date="2017" name="Plant J.">
        <title>The pomegranate (Punica granatum L.) genome and the genomics of punicalagin biosynthesis.</title>
        <authorList>
            <person name="Qin G."/>
            <person name="Xu C."/>
            <person name="Ming R."/>
            <person name="Tang H."/>
            <person name="Guyot R."/>
            <person name="Kramer E.M."/>
            <person name="Hu Y."/>
            <person name="Yi X."/>
            <person name="Qi Y."/>
            <person name="Xu X."/>
            <person name="Gao Z."/>
            <person name="Pan H."/>
            <person name="Jian J."/>
            <person name="Tian Y."/>
            <person name="Yue Z."/>
            <person name="Xu Y."/>
        </authorList>
    </citation>
    <scope>NUCLEOTIDE SEQUENCE [LARGE SCALE GENOMIC DNA]</scope>
    <source>
        <strain evidence="15">cv. Dabenzi</strain>
    </source>
</reference>
<dbReference type="InterPro" id="IPR008271">
    <property type="entry name" value="Ser/Thr_kinase_AS"/>
</dbReference>
<keyword evidence="5 10" id="KW-0547">Nucleotide-binding</keyword>
<dbReference type="PROSITE" id="PS00107">
    <property type="entry name" value="PROTEIN_KINASE_ATP"/>
    <property type="match status" value="1"/>
</dbReference>
<dbReference type="AlphaFoldDB" id="A0A218X147"/>
<evidence type="ECO:0000256" key="12">
    <source>
        <dbReference type="SAM" id="Phobius"/>
    </source>
</evidence>
<evidence type="ECO:0000256" key="11">
    <source>
        <dbReference type="RuleBase" id="RU000304"/>
    </source>
</evidence>
<keyword evidence="7 10" id="KW-0067">ATP-binding</keyword>
<dbReference type="SMART" id="SM00220">
    <property type="entry name" value="S_TKc"/>
    <property type="match status" value="1"/>
</dbReference>
<evidence type="ECO:0000256" key="6">
    <source>
        <dbReference type="ARBA" id="ARBA00022777"/>
    </source>
</evidence>
<keyword evidence="12" id="KW-0812">Transmembrane</keyword>
<evidence type="ECO:0000256" key="2">
    <source>
        <dbReference type="ARBA" id="ARBA00022527"/>
    </source>
</evidence>
<dbReference type="InterPro" id="IPR051343">
    <property type="entry name" value="G-type_lectin_kinases/EP1-like"/>
</dbReference>
<protein>
    <recommendedName>
        <fullName evidence="1">non-specific serine/threonine protein kinase</fullName>
        <ecNumber evidence="1">2.7.11.1</ecNumber>
    </recommendedName>
</protein>
<dbReference type="EC" id="2.7.11.1" evidence="1"/>
<dbReference type="PANTHER" id="PTHR47976:SF30">
    <property type="entry name" value="RECEPTOR-LIKE SERINE_THREONINE-PROTEIN KINASE"/>
    <property type="match status" value="1"/>
</dbReference>
<comment type="caution">
    <text evidence="14">The sequence shown here is derived from an EMBL/GenBank/DDBJ whole genome shotgun (WGS) entry which is preliminary data.</text>
</comment>
<proteinExistence type="inferred from homology"/>
<dbReference type="InterPro" id="IPR017441">
    <property type="entry name" value="Protein_kinase_ATP_BS"/>
</dbReference>
<evidence type="ECO:0000256" key="8">
    <source>
        <dbReference type="ARBA" id="ARBA00047899"/>
    </source>
</evidence>
<keyword evidence="2 11" id="KW-0723">Serine/threonine-protein kinase</keyword>
<evidence type="ECO:0000256" key="7">
    <source>
        <dbReference type="ARBA" id="ARBA00022840"/>
    </source>
</evidence>
<gene>
    <name evidence="14" type="ORF">CDL15_Pgr002908</name>
</gene>
<evidence type="ECO:0000313" key="14">
    <source>
        <dbReference type="EMBL" id="OWM78737.1"/>
    </source>
</evidence>
<dbReference type="Pfam" id="PF00069">
    <property type="entry name" value="Pkinase"/>
    <property type="match status" value="1"/>
</dbReference>
<dbReference type="FunFam" id="3.30.200.20:FF:000178">
    <property type="entry name" value="serine/threonine-protein kinase PBS1-like"/>
    <property type="match status" value="1"/>
</dbReference>
<feature type="binding site" evidence="10">
    <location>
        <position position="85"/>
    </location>
    <ligand>
        <name>ATP</name>
        <dbReference type="ChEBI" id="CHEBI:30616"/>
    </ligand>
</feature>
<dbReference type="PROSITE" id="PS50011">
    <property type="entry name" value="PROTEIN_KINASE_DOM"/>
    <property type="match status" value="1"/>
</dbReference>
<dbReference type="FunFam" id="1.10.510.10:FF:001023">
    <property type="entry name" value="Os07g0541700 protein"/>
    <property type="match status" value="1"/>
</dbReference>
<dbReference type="Gene3D" id="1.10.510.10">
    <property type="entry name" value="Transferase(Phosphotransferase) domain 1"/>
    <property type="match status" value="1"/>
</dbReference>
<evidence type="ECO:0000313" key="15">
    <source>
        <dbReference type="Proteomes" id="UP000197138"/>
    </source>
</evidence>
<evidence type="ECO:0000256" key="9">
    <source>
        <dbReference type="ARBA" id="ARBA00048679"/>
    </source>
</evidence>
<keyword evidence="12" id="KW-0472">Membrane</keyword>